<protein>
    <recommendedName>
        <fullName evidence="2">SPOR domain-containing protein</fullName>
    </recommendedName>
</protein>
<sequence length="201" mass="22982">MNNSFRYILLTIIGLLVVGIIGCKTTKQTSSEQEDPTTTDRNEPLSEFIRLLDQTRSSLSDVYLTQKQDIPDIYLKADSAGEQINRNPYDGFRVQILSTRNVERADSVANSFRMWADSTIKGYKADAYVSFRQPQFKVHVGDFQIREQANKFSRLIKKRYPDAWVVHDRIEPSDVPADTASFEIKKPEPLKKDTLSNGTDQ</sequence>
<evidence type="ECO:0000313" key="4">
    <source>
        <dbReference type="Proteomes" id="UP000218831"/>
    </source>
</evidence>
<dbReference type="PROSITE" id="PS51724">
    <property type="entry name" value="SPOR"/>
    <property type="match status" value="1"/>
</dbReference>
<dbReference type="OrthoDB" id="2473397at2"/>
<name>A0A2A2GFD3_9BACT</name>
<feature type="compositionally biased region" description="Basic and acidic residues" evidence="1">
    <location>
        <begin position="183"/>
        <end position="194"/>
    </location>
</feature>
<keyword evidence="4" id="KW-1185">Reference proteome</keyword>
<dbReference type="PROSITE" id="PS51257">
    <property type="entry name" value="PROKAR_LIPOPROTEIN"/>
    <property type="match status" value="1"/>
</dbReference>
<organism evidence="3 4">
    <name type="scientific">Fodinibius salipaludis</name>
    <dbReference type="NCBI Taxonomy" id="2032627"/>
    <lineage>
        <taxon>Bacteria</taxon>
        <taxon>Pseudomonadati</taxon>
        <taxon>Balneolota</taxon>
        <taxon>Balneolia</taxon>
        <taxon>Balneolales</taxon>
        <taxon>Balneolaceae</taxon>
        <taxon>Fodinibius</taxon>
    </lineage>
</organism>
<dbReference type="InterPro" id="IPR036680">
    <property type="entry name" value="SPOR-like_sf"/>
</dbReference>
<proteinExistence type="predicted"/>
<dbReference type="GO" id="GO:0042834">
    <property type="term" value="F:peptidoglycan binding"/>
    <property type="evidence" value="ECO:0007669"/>
    <property type="project" value="InterPro"/>
</dbReference>
<dbReference type="Pfam" id="PF05036">
    <property type="entry name" value="SPOR"/>
    <property type="match status" value="1"/>
</dbReference>
<dbReference type="AlphaFoldDB" id="A0A2A2GFD3"/>
<dbReference type="EMBL" id="NSKE01000001">
    <property type="protein sequence ID" value="PAU95575.1"/>
    <property type="molecule type" value="Genomic_DNA"/>
</dbReference>
<reference evidence="3 4" key="1">
    <citation type="submission" date="2017-08" db="EMBL/GenBank/DDBJ databases">
        <title>Aliifodinibius alkalisoli sp. nov., isolated from saline alkaline soil.</title>
        <authorList>
            <person name="Liu D."/>
            <person name="Zhang G."/>
        </authorList>
    </citation>
    <scope>NUCLEOTIDE SEQUENCE [LARGE SCALE GENOMIC DNA]</scope>
    <source>
        <strain evidence="3 4">WN023</strain>
    </source>
</reference>
<dbReference type="InterPro" id="IPR007730">
    <property type="entry name" value="SPOR-like_dom"/>
</dbReference>
<accession>A0A2A2GFD3</accession>
<comment type="caution">
    <text evidence="3">The sequence shown here is derived from an EMBL/GenBank/DDBJ whole genome shotgun (WGS) entry which is preliminary data.</text>
</comment>
<dbReference type="SUPFAM" id="SSF110997">
    <property type="entry name" value="Sporulation related repeat"/>
    <property type="match status" value="1"/>
</dbReference>
<dbReference type="Proteomes" id="UP000218831">
    <property type="component" value="Unassembled WGS sequence"/>
</dbReference>
<evidence type="ECO:0000256" key="1">
    <source>
        <dbReference type="SAM" id="MobiDB-lite"/>
    </source>
</evidence>
<feature type="region of interest" description="Disordered" evidence="1">
    <location>
        <begin position="176"/>
        <end position="201"/>
    </location>
</feature>
<dbReference type="RefSeq" id="WP_095604820.1">
    <property type="nucleotide sequence ID" value="NZ_NSKE01000001.1"/>
</dbReference>
<dbReference type="Gene3D" id="3.30.70.1070">
    <property type="entry name" value="Sporulation related repeat"/>
    <property type="match status" value="1"/>
</dbReference>
<gene>
    <name evidence="3" type="ORF">CK503_00470</name>
</gene>
<evidence type="ECO:0000259" key="2">
    <source>
        <dbReference type="PROSITE" id="PS51724"/>
    </source>
</evidence>
<evidence type="ECO:0000313" key="3">
    <source>
        <dbReference type="EMBL" id="PAU95575.1"/>
    </source>
</evidence>
<feature type="domain" description="SPOR" evidence="2">
    <location>
        <begin position="86"/>
        <end position="172"/>
    </location>
</feature>